<reference evidence="1 2" key="2">
    <citation type="journal article" date="2022" name="Mol. Ecol. Resour.">
        <title>The genomes of chicory, endive, great burdock and yacon provide insights into Asteraceae paleo-polyploidization history and plant inulin production.</title>
        <authorList>
            <person name="Fan W."/>
            <person name="Wang S."/>
            <person name="Wang H."/>
            <person name="Wang A."/>
            <person name="Jiang F."/>
            <person name="Liu H."/>
            <person name="Zhao H."/>
            <person name="Xu D."/>
            <person name="Zhang Y."/>
        </authorList>
    </citation>
    <scope>NUCLEOTIDE SEQUENCE [LARGE SCALE GENOMIC DNA]</scope>
    <source>
        <strain evidence="2">cv. Niubang</strain>
    </source>
</reference>
<name>A0ACB9FMA7_ARCLA</name>
<sequence length="196" mass="22311">MHTSSPLKKEFLKKWMEGLQICCSSKKQMNVLERKKKIKLSADIAMASAKKTPMSWSNAIISDARKKEDDTILIDKLLGPEYSQFKVQKSTYRMMSCNKRVQCKKILKRSSYMSGGKRTKTKKKMGVSVIAKRLVKKRTKVLKRLVPGGESMDEFSLIKEALDYILSLKVQVDVMRSVVTATEILSDVKLLKSVVE</sequence>
<dbReference type="Proteomes" id="UP001055879">
    <property type="component" value="Linkage Group LG01"/>
</dbReference>
<gene>
    <name evidence="1" type="ORF">L6452_03133</name>
</gene>
<accession>A0ACB9FMA7</accession>
<dbReference type="EMBL" id="CM042047">
    <property type="protein sequence ID" value="KAI3771961.1"/>
    <property type="molecule type" value="Genomic_DNA"/>
</dbReference>
<reference evidence="2" key="1">
    <citation type="journal article" date="2022" name="Mol. Ecol. Resour.">
        <title>The genomes of chicory, endive, great burdock and yacon provide insights into Asteraceae palaeo-polyploidization history and plant inulin production.</title>
        <authorList>
            <person name="Fan W."/>
            <person name="Wang S."/>
            <person name="Wang H."/>
            <person name="Wang A."/>
            <person name="Jiang F."/>
            <person name="Liu H."/>
            <person name="Zhao H."/>
            <person name="Xu D."/>
            <person name="Zhang Y."/>
        </authorList>
    </citation>
    <scope>NUCLEOTIDE SEQUENCE [LARGE SCALE GENOMIC DNA]</scope>
    <source>
        <strain evidence="2">cv. Niubang</strain>
    </source>
</reference>
<comment type="caution">
    <text evidence="1">The sequence shown here is derived from an EMBL/GenBank/DDBJ whole genome shotgun (WGS) entry which is preliminary data.</text>
</comment>
<organism evidence="1 2">
    <name type="scientific">Arctium lappa</name>
    <name type="common">Greater burdock</name>
    <name type="synonym">Lappa major</name>
    <dbReference type="NCBI Taxonomy" id="4217"/>
    <lineage>
        <taxon>Eukaryota</taxon>
        <taxon>Viridiplantae</taxon>
        <taxon>Streptophyta</taxon>
        <taxon>Embryophyta</taxon>
        <taxon>Tracheophyta</taxon>
        <taxon>Spermatophyta</taxon>
        <taxon>Magnoliopsida</taxon>
        <taxon>eudicotyledons</taxon>
        <taxon>Gunneridae</taxon>
        <taxon>Pentapetalae</taxon>
        <taxon>asterids</taxon>
        <taxon>campanulids</taxon>
        <taxon>Asterales</taxon>
        <taxon>Asteraceae</taxon>
        <taxon>Carduoideae</taxon>
        <taxon>Cardueae</taxon>
        <taxon>Arctiinae</taxon>
        <taxon>Arctium</taxon>
    </lineage>
</organism>
<evidence type="ECO:0000313" key="2">
    <source>
        <dbReference type="Proteomes" id="UP001055879"/>
    </source>
</evidence>
<keyword evidence="2" id="KW-1185">Reference proteome</keyword>
<proteinExistence type="predicted"/>
<evidence type="ECO:0000313" key="1">
    <source>
        <dbReference type="EMBL" id="KAI3771961.1"/>
    </source>
</evidence>
<protein>
    <submittedName>
        <fullName evidence="1">Uncharacterized protein</fullName>
    </submittedName>
</protein>